<dbReference type="PRINTS" id="PR00778">
    <property type="entry name" value="HTHARSR"/>
</dbReference>
<dbReference type="PANTHER" id="PTHR38600:SF2">
    <property type="entry name" value="SLL0088 PROTEIN"/>
    <property type="match status" value="1"/>
</dbReference>
<dbReference type="AlphaFoldDB" id="A0A0C1RA42"/>
<dbReference type="SMART" id="SM00418">
    <property type="entry name" value="HTH_ARSR"/>
    <property type="match status" value="1"/>
</dbReference>
<organism evidence="2">
    <name type="scientific">Tolypothrix bouteillei VB521301</name>
    <dbReference type="NCBI Taxonomy" id="1479485"/>
    <lineage>
        <taxon>Bacteria</taxon>
        <taxon>Bacillati</taxon>
        <taxon>Cyanobacteriota</taxon>
        <taxon>Cyanophyceae</taxon>
        <taxon>Nostocales</taxon>
        <taxon>Tolypothrichaceae</taxon>
        <taxon>Tolypothrix</taxon>
    </lineage>
</organism>
<dbReference type="PANTHER" id="PTHR38600">
    <property type="entry name" value="TRANSCRIPTIONAL REGULATORY PROTEIN"/>
    <property type="match status" value="1"/>
</dbReference>
<dbReference type="Gene3D" id="1.10.10.10">
    <property type="entry name" value="Winged helix-like DNA-binding domain superfamily/Winged helix DNA-binding domain"/>
    <property type="match status" value="1"/>
</dbReference>
<dbReference type="SUPFAM" id="SSF46785">
    <property type="entry name" value="Winged helix' DNA-binding domain"/>
    <property type="match status" value="1"/>
</dbReference>
<dbReference type="GO" id="GO:0003700">
    <property type="term" value="F:DNA-binding transcription factor activity"/>
    <property type="evidence" value="ECO:0007669"/>
    <property type="project" value="InterPro"/>
</dbReference>
<dbReference type="PROSITE" id="PS50987">
    <property type="entry name" value="HTH_ARSR_2"/>
    <property type="match status" value="1"/>
</dbReference>
<accession>A0A0C1RA42</accession>
<proteinExistence type="predicted"/>
<sequence>MVESNAALDRIFGALADATRRDILKRVAREEYTISELAKPYDMSLAAIAKHINVLEKAGLITKRRSGKEKVIHVTSDTIKVAAAYLSEYEKIWSARFDALEKLLEDR</sequence>
<gene>
    <name evidence="2" type="ORF">DA73_0209405</name>
</gene>
<name>A0A0C1RA42_9CYAN</name>
<dbReference type="Pfam" id="PF12840">
    <property type="entry name" value="HTH_20"/>
    <property type="match status" value="1"/>
</dbReference>
<dbReference type="CDD" id="cd00090">
    <property type="entry name" value="HTH_ARSR"/>
    <property type="match status" value="1"/>
</dbReference>
<dbReference type="InterPro" id="IPR011991">
    <property type="entry name" value="ArsR-like_HTH"/>
</dbReference>
<dbReference type="InterPro" id="IPR036388">
    <property type="entry name" value="WH-like_DNA-bd_sf"/>
</dbReference>
<dbReference type="NCBIfam" id="NF033788">
    <property type="entry name" value="HTH_metalloreg"/>
    <property type="match status" value="1"/>
</dbReference>
<reference evidence="2" key="1">
    <citation type="journal article" date="2015" name="Genome Announc.">
        <title>Draft Genome Sequence of Tolypothrix boutellei Strain VB521301.</title>
        <authorList>
            <person name="Chandrababunaidu M.M."/>
            <person name="Singh D."/>
            <person name="Sen D."/>
            <person name="Bhan S."/>
            <person name="Das S."/>
            <person name="Gupta A."/>
            <person name="Adhikary S.P."/>
            <person name="Tripathy S."/>
        </authorList>
    </citation>
    <scope>NUCLEOTIDE SEQUENCE</scope>
    <source>
        <strain evidence="2">VB521301</strain>
    </source>
</reference>
<evidence type="ECO:0000313" key="2">
    <source>
        <dbReference type="EMBL" id="KIE12528.1"/>
    </source>
</evidence>
<evidence type="ECO:0000259" key="1">
    <source>
        <dbReference type="PROSITE" id="PS50987"/>
    </source>
</evidence>
<dbReference type="InterPro" id="IPR036390">
    <property type="entry name" value="WH_DNA-bd_sf"/>
</dbReference>
<feature type="domain" description="HTH arsR-type" evidence="1">
    <location>
        <begin position="1"/>
        <end position="94"/>
    </location>
</feature>
<comment type="caution">
    <text evidence="2">The sequence shown here is derived from an EMBL/GenBank/DDBJ whole genome shotgun (WGS) entry which is preliminary data.</text>
</comment>
<protein>
    <recommendedName>
        <fullName evidence="1">HTH arsR-type domain-containing protein</fullName>
    </recommendedName>
</protein>
<dbReference type="STRING" id="1479485.DA73_0209405"/>
<dbReference type="EMBL" id="JHEG02000036">
    <property type="protein sequence ID" value="KIE12528.1"/>
    <property type="molecule type" value="Genomic_DNA"/>
</dbReference>
<dbReference type="InterPro" id="IPR001845">
    <property type="entry name" value="HTH_ArsR_DNA-bd_dom"/>
</dbReference>